<sequence>MGSRQTKKELAGNLTEVVIQTFSDRTLVLVTQLGKVGNLIQATLPPTAPLVAPATDPTNPNAISLPPPPPAIQLMPLLGNAPSEHIQILHNLFASQIATLVWAAEAESIMQPSRQSVIVGIALQKSGVTEGGELSDTERATFLGVMGMVQGLLIHKR</sequence>
<gene>
    <name evidence="1" type="ORF">IW261DRAFT_1465184</name>
</gene>
<evidence type="ECO:0000313" key="2">
    <source>
        <dbReference type="Proteomes" id="UP001175227"/>
    </source>
</evidence>
<dbReference type="InterPro" id="IPR018788">
    <property type="entry name" value="Proteasome_assmbl_chp_3"/>
</dbReference>
<dbReference type="EMBL" id="JAUEPR010000006">
    <property type="protein sequence ID" value="KAK0483811.1"/>
    <property type="molecule type" value="Genomic_DNA"/>
</dbReference>
<dbReference type="Gene3D" id="3.30.230.90">
    <property type="match status" value="1"/>
</dbReference>
<keyword evidence="2" id="KW-1185">Reference proteome</keyword>
<dbReference type="PANTHER" id="PTHR31051:SF1">
    <property type="entry name" value="PROTEASOME ASSEMBLY CHAPERONE 3"/>
    <property type="match status" value="1"/>
</dbReference>
<evidence type="ECO:0000313" key="1">
    <source>
        <dbReference type="EMBL" id="KAK0483811.1"/>
    </source>
</evidence>
<evidence type="ECO:0008006" key="3">
    <source>
        <dbReference type="Google" id="ProtNLM"/>
    </source>
</evidence>
<dbReference type="Proteomes" id="UP001175227">
    <property type="component" value="Unassembled WGS sequence"/>
</dbReference>
<dbReference type="PANTHER" id="PTHR31051">
    <property type="entry name" value="PROTEASOME ASSEMBLY CHAPERONE 3"/>
    <property type="match status" value="1"/>
</dbReference>
<organism evidence="1 2">
    <name type="scientific">Armillaria novae-zelandiae</name>
    <dbReference type="NCBI Taxonomy" id="153914"/>
    <lineage>
        <taxon>Eukaryota</taxon>
        <taxon>Fungi</taxon>
        <taxon>Dikarya</taxon>
        <taxon>Basidiomycota</taxon>
        <taxon>Agaricomycotina</taxon>
        <taxon>Agaricomycetes</taxon>
        <taxon>Agaricomycetidae</taxon>
        <taxon>Agaricales</taxon>
        <taxon>Marasmiineae</taxon>
        <taxon>Physalacriaceae</taxon>
        <taxon>Armillaria</taxon>
    </lineage>
</organism>
<comment type="caution">
    <text evidence="1">The sequence shown here is derived from an EMBL/GenBank/DDBJ whole genome shotgun (WGS) entry which is preliminary data.</text>
</comment>
<dbReference type="AlphaFoldDB" id="A0AA39PGI9"/>
<protein>
    <recommendedName>
        <fullName evidence="3">Proteasome assembly chaperone 3</fullName>
    </recommendedName>
</protein>
<accession>A0AA39PGI9</accession>
<name>A0AA39PGI9_9AGAR</name>
<proteinExistence type="predicted"/>
<reference evidence="1" key="1">
    <citation type="submission" date="2023-06" db="EMBL/GenBank/DDBJ databases">
        <authorList>
            <consortium name="Lawrence Berkeley National Laboratory"/>
            <person name="Ahrendt S."/>
            <person name="Sahu N."/>
            <person name="Indic B."/>
            <person name="Wong-Bajracharya J."/>
            <person name="Merenyi Z."/>
            <person name="Ke H.-M."/>
            <person name="Monk M."/>
            <person name="Kocsube S."/>
            <person name="Drula E."/>
            <person name="Lipzen A."/>
            <person name="Balint B."/>
            <person name="Henrissat B."/>
            <person name="Andreopoulos B."/>
            <person name="Martin F.M."/>
            <person name="Harder C.B."/>
            <person name="Rigling D."/>
            <person name="Ford K.L."/>
            <person name="Foster G.D."/>
            <person name="Pangilinan J."/>
            <person name="Papanicolaou A."/>
            <person name="Barry K."/>
            <person name="LaButti K."/>
            <person name="Viragh M."/>
            <person name="Koriabine M."/>
            <person name="Yan M."/>
            <person name="Riley R."/>
            <person name="Champramary S."/>
            <person name="Plett K.L."/>
            <person name="Tsai I.J."/>
            <person name="Slot J."/>
            <person name="Sipos G."/>
            <person name="Plett J."/>
            <person name="Nagy L.G."/>
            <person name="Grigoriev I.V."/>
        </authorList>
    </citation>
    <scope>NUCLEOTIDE SEQUENCE</scope>
    <source>
        <strain evidence="1">ICMP 16352</strain>
    </source>
</reference>
<dbReference type="InterPro" id="IPR053720">
    <property type="entry name" value="Psm_Assembly_Chaperone"/>
</dbReference>
<dbReference type="GO" id="GO:0043248">
    <property type="term" value="P:proteasome assembly"/>
    <property type="evidence" value="ECO:0007669"/>
    <property type="project" value="InterPro"/>
</dbReference>